<evidence type="ECO:0000313" key="3">
    <source>
        <dbReference type="WBParaSite" id="PDA_v2.g5283.t1"/>
    </source>
</evidence>
<evidence type="ECO:0000256" key="1">
    <source>
        <dbReference type="SAM" id="Phobius"/>
    </source>
</evidence>
<name>A0A914QNL8_9BILA</name>
<keyword evidence="1" id="KW-1133">Transmembrane helix</keyword>
<organism evidence="2 3">
    <name type="scientific">Panagrolaimus davidi</name>
    <dbReference type="NCBI Taxonomy" id="227884"/>
    <lineage>
        <taxon>Eukaryota</taxon>
        <taxon>Metazoa</taxon>
        <taxon>Ecdysozoa</taxon>
        <taxon>Nematoda</taxon>
        <taxon>Chromadorea</taxon>
        <taxon>Rhabditida</taxon>
        <taxon>Tylenchina</taxon>
        <taxon>Panagrolaimomorpha</taxon>
        <taxon>Panagrolaimoidea</taxon>
        <taxon>Panagrolaimidae</taxon>
        <taxon>Panagrolaimus</taxon>
    </lineage>
</organism>
<keyword evidence="1" id="KW-0812">Transmembrane</keyword>
<feature type="transmembrane region" description="Helical" evidence="1">
    <location>
        <begin position="29"/>
        <end position="47"/>
    </location>
</feature>
<sequence length="109" mass="11928">MIHAFISSAPEEFSETTAHRASTLLTIRIVFIQIFLDIVINACAFLTPPIFNESPSNILGSYIRVISSLNGCICSLIFAQTIERMKKQVSNSVRLVGVVSSSPKTKTVP</sequence>
<evidence type="ECO:0000313" key="2">
    <source>
        <dbReference type="Proteomes" id="UP000887578"/>
    </source>
</evidence>
<keyword evidence="1" id="KW-0472">Membrane</keyword>
<reference evidence="3" key="1">
    <citation type="submission" date="2022-11" db="UniProtKB">
        <authorList>
            <consortium name="WormBaseParasite"/>
        </authorList>
    </citation>
    <scope>IDENTIFICATION</scope>
</reference>
<proteinExistence type="predicted"/>
<dbReference type="Proteomes" id="UP000887578">
    <property type="component" value="Unplaced"/>
</dbReference>
<protein>
    <submittedName>
        <fullName evidence="3">Uncharacterized protein</fullName>
    </submittedName>
</protein>
<keyword evidence="2" id="KW-1185">Reference proteome</keyword>
<feature type="transmembrane region" description="Helical" evidence="1">
    <location>
        <begin position="59"/>
        <end position="79"/>
    </location>
</feature>
<dbReference type="WBParaSite" id="PDA_v2.g5283.t1">
    <property type="protein sequence ID" value="PDA_v2.g5283.t1"/>
    <property type="gene ID" value="PDA_v2.g5283"/>
</dbReference>
<dbReference type="AlphaFoldDB" id="A0A914QNL8"/>
<accession>A0A914QNL8</accession>